<accession>A0A263CWM7</accession>
<dbReference type="EMBL" id="NKYE01000019">
    <property type="protein sequence ID" value="OZM70543.1"/>
    <property type="molecule type" value="Genomic_DNA"/>
</dbReference>
<organism evidence="1 2">
    <name type="scientific">Amycolatopsis antarctica</name>
    <dbReference type="NCBI Taxonomy" id="1854586"/>
    <lineage>
        <taxon>Bacteria</taxon>
        <taxon>Bacillati</taxon>
        <taxon>Actinomycetota</taxon>
        <taxon>Actinomycetes</taxon>
        <taxon>Pseudonocardiales</taxon>
        <taxon>Pseudonocardiaceae</taxon>
        <taxon>Amycolatopsis</taxon>
    </lineage>
</organism>
<reference evidence="1 2" key="1">
    <citation type="submission" date="2017-07" db="EMBL/GenBank/DDBJ databases">
        <title>Amycolatopsis antarcticus sp. nov., isolated from the surface of an Antarcticus brown macroalga.</title>
        <authorList>
            <person name="Wang J."/>
            <person name="Leiva S."/>
            <person name="Huang J."/>
            <person name="Huang Y."/>
        </authorList>
    </citation>
    <scope>NUCLEOTIDE SEQUENCE [LARGE SCALE GENOMIC DNA]</scope>
    <source>
        <strain evidence="1 2">AU-G6</strain>
    </source>
</reference>
<evidence type="ECO:0000313" key="1">
    <source>
        <dbReference type="EMBL" id="OZM70543.1"/>
    </source>
</evidence>
<dbReference type="OrthoDB" id="4331766at2"/>
<dbReference type="Gene3D" id="3.10.20.30">
    <property type="match status" value="1"/>
</dbReference>
<dbReference type="SUPFAM" id="SSF54285">
    <property type="entry name" value="MoaD/ThiS"/>
    <property type="match status" value="1"/>
</dbReference>
<dbReference type="InterPro" id="IPR016155">
    <property type="entry name" value="Mopterin_synth/thiamin_S_b"/>
</dbReference>
<proteinExistence type="predicted"/>
<dbReference type="CDD" id="cd17040">
    <property type="entry name" value="Ubl_MoaD_like"/>
    <property type="match status" value="1"/>
</dbReference>
<dbReference type="InterPro" id="IPR012675">
    <property type="entry name" value="Beta-grasp_dom_sf"/>
</dbReference>
<dbReference type="Pfam" id="PF02597">
    <property type="entry name" value="ThiS"/>
    <property type="match status" value="1"/>
</dbReference>
<evidence type="ECO:0000313" key="2">
    <source>
        <dbReference type="Proteomes" id="UP000242444"/>
    </source>
</evidence>
<gene>
    <name evidence="1" type="ORF">CFN78_24350</name>
</gene>
<protein>
    <submittedName>
        <fullName evidence="1">Molybdopterin synthase sulfur carrier subunit</fullName>
    </submittedName>
</protein>
<sequence>MTVPPSGATSPGPVQHDLATGHATTVLVRYFAAARAATSIDEELVQLPAGASVADAVAALRERHPAALPRILDAASFLLDGVAVRDTSARLPDGTQLDVLPPFAGG</sequence>
<dbReference type="InParanoid" id="A0A263CWM7"/>
<dbReference type="RefSeq" id="WP_094865354.1">
    <property type="nucleotide sequence ID" value="NZ_NKYE01000019.1"/>
</dbReference>
<dbReference type="InterPro" id="IPR003749">
    <property type="entry name" value="ThiS/MoaD-like"/>
</dbReference>
<dbReference type="Proteomes" id="UP000242444">
    <property type="component" value="Unassembled WGS sequence"/>
</dbReference>
<keyword evidence="2" id="KW-1185">Reference proteome</keyword>
<comment type="caution">
    <text evidence="1">The sequence shown here is derived from an EMBL/GenBank/DDBJ whole genome shotgun (WGS) entry which is preliminary data.</text>
</comment>
<dbReference type="AlphaFoldDB" id="A0A263CWM7"/>
<name>A0A263CWM7_9PSEU</name>